<feature type="transmembrane region" description="Helical" evidence="10">
    <location>
        <begin position="372"/>
        <end position="396"/>
    </location>
</feature>
<keyword evidence="7 10" id="KW-1133">Transmembrane helix</keyword>
<keyword evidence="6 9" id="KW-0812">Transmembrane</keyword>
<evidence type="ECO:0000313" key="13">
    <source>
        <dbReference type="Proteomes" id="UP000295388"/>
    </source>
</evidence>
<feature type="domain" description="Type II secretion system protein GspF" evidence="11">
    <location>
        <begin position="269"/>
        <end position="389"/>
    </location>
</feature>
<proteinExistence type="inferred from homology"/>
<evidence type="ECO:0000256" key="1">
    <source>
        <dbReference type="ARBA" id="ARBA00004429"/>
    </source>
</evidence>
<dbReference type="InterPro" id="IPR001992">
    <property type="entry name" value="T2SS_GspF/T4SS_PilC_CS"/>
</dbReference>
<evidence type="ECO:0000256" key="3">
    <source>
        <dbReference type="ARBA" id="ARBA00022448"/>
    </source>
</evidence>
<feature type="transmembrane region" description="Helical" evidence="10">
    <location>
        <begin position="218"/>
        <end position="238"/>
    </location>
</feature>
<protein>
    <submittedName>
        <fullName evidence="12">Type IV pilus assembly protein PilC</fullName>
    </submittedName>
</protein>
<feature type="transmembrane region" description="Helical" evidence="10">
    <location>
        <begin position="250"/>
        <end position="266"/>
    </location>
</feature>
<keyword evidence="5" id="KW-0997">Cell inner membrane</keyword>
<comment type="subcellular location">
    <subcellularLocation>
        <location evidence="1">Cell inner membrane</location>
        <topology evidence="1">Multi-pass membrane protein</topology>
    </subcellularLocation>
    <subcellularLocation>
        <location evidence="9">Cell membrane</location>
        <topology evidence="9">Multi-pass membrane protein</topology>
    </subcellularLocation>
</comment>
<dbReference type="PRINTS" id="PR00812">
    <property type="entry name" value="BCTERIALGSPF"/>
</dbReference>
<feature type="transmembrane region" description="Helical" evidence="10">
    <location>
        <begin position="166"/>
        <end position="188"/>
    </location>
</feature>
<evidence type="ECO:0000256" key="6">
    <source>
        <dbReference type="ARBA" id="ARBA00022692"/>
    </source>
</evidence>
<dbReference type="GO" id="GO:0005886">
    <property type="term" value="C:plasma membrane"/>
    <property type="evidence" value="ECO:0007669"/>
    <property type="project" value="UniProtKB-SubCell"/>
</dbReference>
<evidence type="ECO:0000256" key="8">
    <source>
        <dbReference type="ARBA" id="ARBA00023136"/>
    </source>
</evidence>
<dbReference type="PANTHER" id="PTHR30012:SF0">
    <property type="entry name" value="TYPE II SECRETION SYSTEM PROTEIN F-RELATED"/>
    <property type="match status" value="1"/>
</dbReference>
<name>A0A4R6JJ22_9ACTN</name>
<evidence type="ECO:0000256" key="7">
    <source>
        <dbReference type="ARBA" id="ARBA00022989"/>
    </source>
</evidence>
<sequence length="401" mass="43995">MTRYAYVAVAPDGAPAKGVTKAETKEEAELALYERELREIRVTEKPSVLQFEITARRVKREEVMHLSRQLGAFIRAGLPLIDAVHSLGQEADNSSVRRMMAEVEEGLRGGDKLSDCFDRHPKIFPEYYRGILRSAELSGQLDTVLAQLAKYLERDLEARRKVKQAMIYPSMVAVMSMVTVVVLAAFVLPRFEDFFAGLDAELPLPTRMLLAVTDFATGWWWALAAGFGALVLLVFAITRAQGGRYARDKLFLALPVLGSTIQFALVERFCRILSSMVGAGVQLPEALRVATESLPNLVFRRALGQAGEALLEGEGLAPPLAATGLFPSTAAQMMRVGEDTGTLDVQLEVTAQYYEGELDYKLKKLIGLFEPVVIIVMGVVVGFVAVALVSAMYGIFSQVQA</sequence>
<keyword evidence="3 9" id="KW-0813">Transport</keyword>
<evidence type="ECO:0000256" key="5">
    <source>
        <dbReference type="ARBA" id="ARBA00022519"/>
    </source>
</evidence>
<keyword evidence="13" id="KW-1185">Reference proteome</keyword>
<feature type="domain" description="Type II secretion system protein GspF" evidence="11">
    <location>
        <begin position="67"/>
        <end position="189"/>
    </location>
</feature>
<evidence type="ECO:0000256" key="4">
    <source>
        <dbReference type="ARBA" id="ARBA00022475"/>
    </source>
</evidence>
<evidence type="ECO:0000259" key="11">
    <source>
        <dbReference type="Pfam" id="PF00482"/>
    </source>
</evidence>
<dbReference type="Gene3D" id="1.20.81.30">
    <property type="entry name" value="Type II secretion system (T2SS), domain F"/>
    <property type="match status" value="2"/>
</dbReference>
<dbReference type="EMBL" id="SNWQ01000022">
    <property type="protein sequence ID" value="TDO35712.1"/>
    <property type="molecule type" value="Genomic_DNA"/>
</dbReference>
<dbReference type="InterPro" id="IPR042094">
    <property type="entry name" value="T2SS_GspF_sf"/>
</dbReference>
<dbReference type="PROSITE" id="PS00874">
    <property type="entry name" value="T2SP_F"/>
    <property type="match status" value="1"/>
</dbReference>
<organism evidence="12 13">
    <name type="scientific">Kribbella caucasensis</name>
    <dbReference type="NCBI Taxonomy" id="2512215"/>
    <lineage>
        <taxon>Bacteria</taxon>
        <taxon>Bacillati</taxon>
        <taxon>Actinomycetota</taxon>
        <taxon>Actinomycetes</taxon>
        <taxon>Propionibacteriales</taxon>
        <taxon>Kribbellaceae</taxon>
        <taxon>Kribbella</taxon>
    </lineage>
</organism>
<accession>A0A4R6JJ22</accession>
<reference evidence="12 13" key="1">
    <citation type="submission" date="2019-03" db="EMBL/GenBank/DDBJ databases">
        <title>Genomic Encyclopedia of Type Strains, Phase III (KMG-III): the genomes of soil and plant-associated and newly described type strains.</title>
        <authorList>
            <person name="Whitman W."/>
        </authorList>
    </citation>
    <scope>NUCLEOTIDE SEQUENCE [LARGE SCALE GENOMIC DNA]</scope>
    <source>
        <strain evidence="12 13">VKM Ac-2527</strain>
    </source>
</reference>
<gene>
    <name evidence="12" type="ORF">EV643_122123</name>
</gene>
<dbReference type="PANTHER" id="PTHR30012">
    <property type="entry name" value="GENERAL SECRETION PATHWAY PROTEIN"/>
    <property type="match status" value="1"/>
</dbReference>
<dbReference type="OrthoDB" id="9805682at2"/>
<evidence type="ECO:0000313" key="12">
    <source>
        <dbReference type="EMBL" id="TDO35712.1"/>
    </source>
</evidence>
<dbReference type="FunFam" id="1.20.81.30:FF:000001">
    <property type="entry name" value="Type II secretion system protein F"/>
    <property type="match status" value="1"/>
</dbReference>
<dbReference type="AlphaFoldDB" id="A0A4R6JJ22"/>
<evidence type="ECO:0000256" key="2">
    <source>
        <dbReference type="ARBA" id="ARBA00005745"/>
    </source>
</evidence>
<comment type="similarity">
    <text evidence="2 9">Belongs to the GSP F family.</text>
</comment>
<dbReference type="InterPro" id="IPR003004">
    <property type="entry name" value="GspF/PilC"/>
</dbReference>
<evidence type="ECO:0000256" key="10">
    <source>
        <dbReference type="SAM" id="Phobius"/>
    </source>
</evidence>
<dbReference type="GO" id="GO:0009306">
    <property type="term" value="P:protein secretion"/>
    <property type="evidence" value="ECO:0007669"/>
    <property type="project" value="InterPro"/>
</dbReference>
<keyword evidence="4" id="KW-1003">Cell membrane</keyword>
<dbReference type="InterPro" id="IPR018076">
    <property type="entry name" value="T2SS_GspF_dom"/>
</dbReference>
<dbReference type="RefSeq" id="WP_133804465.1">
    <property type="nucleotide sequence ID" value="NZ_SNWQ01000022.1"/>
</dbReference>
<evidence type="ECO:0000256" key="9">
    <source>
        <dbReference type="RuleBase" id="RU003923"/>
    </source>
</evidence>
<keyword evidence="8 10" id="KW-0472">Membrane</keyword>
<comment type="caution">
    <text evidence="12">The sequence shown here is derived from an EMBL/GenBank/DDBJ whole genome shotgun (WGS) entry which is preliminary data.</text>
</comment>
<dbReference type="Proteomes" id="UP000295388">
    <property type="component" value="Unassembled WGS sequence"/>
</dbReference>
<dbReference type="Pfam" id="PF00482">
    <property type="entry name" value="T2SSF"/>
    <property type="match status" value="2"/>
</dbReference>